<dbReference type="AlphaFoldDB" id="A0A8H7VRG7"/>
<dbReference type="Gene3D" id="3.40.50.300">
    <property type="entry name" value="P-loop containing nucleotide triphosphate hydrolases"/>
    <property type="match status" value="1"/>
</dbReference>
<name>A0A8H7VRG7_9FUNG</name>
<reference evidence="1" key="1">
    <citation type="submission" date="2021-01" db="EMBL/GenBank/DDBJ databases">
        <title>Metabolic potential, ecology and presence of endohyphal bacteria is reflected in genomic diversity of Mucoromycotina.</title>
        <authorList>
            <person name="Muszewska A."/>
            <person name="Okrasinska A."/>
            <person name="Steczkiewicz K."/>
            <person name="Drgas O."/>
            <person name="Orlowska M."/>
            <person name="Perlinska-Lenart U."/>
            <person name="Aleksandrzak-Piekarczyk T."/>
            <person name="Szatraj K."/>
            <person name="Zielenkiewicz U."/>
            <person name="Pilsyk S."/>
            <person name="Malc E."/>
            <person name="Mieczkowski P."/>
            <person name="Kruszewska J.S."/>
            <person name="Biernat P."/>
            <person name="Pawlowska J."/>
        </authorList>
    </citation>
    <scope>NUCLEOTIDE SEQUENCE</scope>
    <source>
        <strain evidence="1">WA0000018081</strain>
    </source>
</reference>
<evidence type="ECO:0000313" key="2">
    <source>
        <dbReference type="Proteomes" id="UP000613177"/>
    </source>
</evidence>
<accession>A0A8H7VRG7</accession>
<evidence type="ECO:0000313" key="1">
    <source>
        <dbReference type="EMBL" id="KAG2231996.1"/>
    </source>
</evidence>
<dbReference type="SUPFAM" id="SSF52540">
    <property type="entry name" value="P-loop containing nucleoside triphosphate hydrolases"/>
    <property type="match status" value="1"/>
</dbReference>
<evidence type="ECO:0008006" key="3">
    <source>
        <dbReference type="Google" id="ProtNLM"/>
    </source>
</evidence>
<dbReference type="Proteomes" id="UP000613177">
    <property type="component" value="Unassembled WGS sequence"/>
</dbReference>
<comment type="caution">
    <text evidence="1">The sequence shown here is derived from an EMBL/GenBank/DDBJ whole genome shotgun (WGS) entry which is preliminary data.</text>
</comment>
<gene>
    <name evidence="1" type="ORF">INT48_004806</name>
</gene>
<organism evidence="1 2">
    <name type="scientific">Thamnidium elegans</name>
    <dbReference type="NCBI Taxonomy" id="101142"/>
    <lineage>
        <taxon>Eukaryota</taxon>
        <taxon>Fungi</taxon>
        <taxon>Fungi incertae sedis</taxon>
        <taxon>Mucoromycota</taxon>
        <taxon>Mucoromycotina</taxon>
        <taxon>Mucoromycetes</taxon>
        <taxon>Mucorales</taxon>
        <taxon>Mucorineae</taxon>
        <taxon>Mucoraceae</taxon>
        <taxon>Thamnidium</taxon>
    </lineage>
</organism>
<sequence>MSTNVKGTEIAKFLAAQLFSHNIKHGRNEDCKLNPLRLFITGSAGTGKSLLIRELNQTLIWSYYVHLQLKWHNIQDLSAEVTSTIPELQVVIIDEISMVSSRQLLWIDKRL</sequence>
<protein>
    <recommendedName>
        <fullName evidence="3">ATP-dependent DNA helicase</fullName>
    </recommendedName>
</protein>
<keyword evidence="2" id="KW-1185">Reference proteome</keyword>
<proteinExistence type="predicted"/>
<dbReference type="EMBL" id="JAEPRE010000127">
    <property type="protein sequence ID" value="KAG2231996.1"/>
    <property type="molecule type" value="Genomic_DNA"/>
</dbReference>
<dbReference type="InterPro" id="IPR027417">
    <property type="entry name" value="P-loop_NTPase"/>
</dbReference>